<reference evidence="11 12" key="1">
    <citation type="journal article" date="2023" name="G3 (Bethesda)">
        <title>A high-quality reference genome for the fission yeast Schizosaccharomyces osmophilus.</title>
        <authorList>
            <person name="Jia G.S."/>
            <person name="Zhang W.C."/>
            <person name="Liang Y."/>
            <person name="Liu X.H."/>
            <person name="Rhind N."/>
            <person name="Pidoux A."/>
            <person name="Brysch-Herzberg M."/>
            <person name="Du L.L."/>
        </authorList>
    </citation>
    <scope>NUCLEOTIDE SEQUENCE [LARGE SCALE GENOMIC DNA]</scope>
    <source>
        <strain evidence="11 12">CBS 15793</strain>
    </source>
</reference>
<keyword evidence="5" id="KW-0809">Transit peptide</keyword>
<comment type="subcellular location">
    <subcellularLocation>
        <location evidence="1">Mitochondrion inner membrane</location>
    </subcellularLocation>
</comment>
<feature type="transmembrane region" description="Helical" evidence="10">
    <location>
        <begin position="141"/>
        <end position="166"/>
    </location>
</feature>
<evidence type="ECO:0000256" key="1">
    <source>
        <dbReference type="ARBA" id="ARBA00004273"/>
    </source>
</evidence>
<evidence type="ECO:0000256" key="2">
    <source>
        <dbReference type="ARBA" id="ARBA00005687"/>
    </source>
</evidence>
<evidence type="ECO:0000256" key="10">
    <source>
        <dbReference type="SAM" id="Phobius"/>
    </source>
</evidence>
<dbReference type="GO" id="GO:0005743">
    <property type="term" value="C:mitochondrial inner membrane"/>
    <property type="evidence" value="ECO:0007669"/>
    <property type="project" value="UniProtKB-SubCell"/>
</dbReference>
<dbReference type="GO" id="GO:0000001">
    <property type="term" value="P:mitochondrion inheritance"/>
    <property type="evidence" value="ECO:0007669"/>
    <property type="project" value="InterPro"/>
</dbReference>
<evidence type="ECO:0000313" key="11">
    <source>
        <dbReference type="EMBL" id="WBW73697.1"/>
    </source>
</evidence>
<name>A0AAF0AWI5_9SCHI</name>
<accession>A0AAF0AWI5</accession>
<protein>
    <submittedName>
        <fullName evidence="11">Mitochondrial inner membrane protein Mdm31</fullName>
    </submittedName>
</protein>
<dbReference type="AlphaFoldDB" id="A0AAF0AWI5"/>
<dbReference type="PANTHER" id="PTHR31068:SF0">
    <property type="entry name" value="MITOCHONDRIAL DISTRIBUTION AND MORPHOLOGY PROTEIN 31"/>
    <property type="match status" value="1"/>
</dbReference>
<keyword evidence="4" id="KW-0999">Mitochondrion inner membrane</keyword>
<keyword evidence="7" id="KW-0496">Mitochondrion</keyword>
<evidence type="ECO:0000256" key="9">
    <source>
        <dbReference type="ARBA" id="ARBA00025191"/>
    </source>
</evidence>
<evidence type="ECO:0000256" key="4">
    <source>
        <dbReference type="ARBA" id="ARBA00022792"/>
    </source>
</evidence>
<dbReference type="Pfam" id="PF08118">
    <property type="entry name" value="MDM31_MDM32"/>
    <property type="match status" value="2"/>
</dbReference>
<dbReference type="KEGG" id="som:SOMG_03248"/>
<dbReference type="InterPro" id="IPR012571">
    <property type="entry name" value="Mdm31/Mdm32"/>
</dbReference>
<keyword evidence="8 10" id="KW-0472">Membrane</keyword>
<sequence length="610" mass="70095">MLISSLVRSSARLVQSPGLRLVPVYNSSLTLYGIGASKKCRQLSTLNGIPLVRHERKGQRRLPTVQILRAIRLQKQFLKLQGFFRLYSTETPSKPRIPPPALPSTSLQPPRKPLLSRFFSRIKNVLFRQNKFLTLDNATAFFSWWLVSHLVWIILGTTTFFSILLYTLNSVSAQGYFGKWIGQLMTKNTGFEVVFESAIVPNWRKGLITFNKIQVRRRPEVLSTNLENASDKPDYEEEYMALRQSYDYDAAPSVSEDIQVLKQGNYTQFDLSIDKADVSFSFARFLNGKGIVKELVISGVRGVVDRRFVQSDLSIDPRSYRRQHNWGDFEIERFKLEDLRVTLLQPDNFRHFPVSVFFCELPKLRKQWLFFDVMNATNLTGSFDNSMFTIHRLQLKPDSPYMKPYEQSPDMRHGRLRIDNLAIDHLNRGVSGAFGWINDGAVDFSVNISCPSEPAQSSLKRYIDQVLLNAKLTEKKEYPVPDVYFDVDVQLHNPKAAIPIFTNQMGYVNNALLRPIVAYINSTRTFIPIMCHLSKPLSDFDGSWTFYDSGVLQEISSQVYDSFAEDVLNQELRRKRIRKVGYWSLQRILHLILLSLQELAPTPAPVSHAS</sequence>
<gene>
    <name evidence="11" type="primary">mdm31</name>
    <name evidence="11" type="ORF">SOMG_03248</name>
</gene>
<dbReference type="PANTHER" id="PTHR31068">
    <property type="entry name" value="MITOCHONDRIAL DISTRIBUTION AND MORPHOLOGY PROTEIN 31"/>
    <property type="match status" value="1"/>
</dbReference>
<dbReference type="Proteomes" id="UP001212411">
    <property type="component" value="Chromosome 2"/>
</dbReference>
<evidence type="ECO:0000256" key="6">
    <source>
        <dbReference type="ARBA" id="ARBA00022989"/>
    </source>
</evidence>
<keyword evidence="6 10" id="KW-1133">Transmembrane helix</keyword>
<dbReference type="RefSeq" id="XP_056037940.1">
    <property type="nucleotide sequence ID" value="XM_056182039.1"/>
</dbReference>
<proteinExistence type="inferred from homology"/>
<evidence type="ECO:0000256" key="7">
    <source>
        <dbReference type="ARBA" id="ARBA00023128"/>
    </source>
</evidence>
<organism evidence="11 12">
    <name type="scientific">Schizosaccharomyces osmophilus</name>
    <dbReference type="NCBI Taxonomy" id="2545709"/>
    <lineage>
        <taxon>Eukaryota</taxon>
        <taxon>Fungi</taxon>
        <taxon>Dikarya</taxon>
        <taxon>Ascomycota</taxon>
        <taxon>Taphrinomycotina</taxon>
        <taxon>Schizosaccharomycetes</taxon>
        <taxon>Schizosaccharomycetales</taxon>
        <taxon>Schizosaccharomycetaceae</taxon>
        <taxon>Schizosaccharomyces</taxon>
    </lineage>
</organism>
<keyword evidence="3 10" id="KW-0812">Transmembrane</keyword>
<evidence type="ECO:0000256" key="5">
    <source>
        <dbReference type="ARBA" id="ARBA00022946"/>
    </source>
</evidence>
<evidence type="ECO:0000256" key="3">
    <source>
        <dbReference type="ARBA" id="ARBA00022692"/>
    </source>
</evidence>
<dbReference type="EMBL" id="CP115612">
    <property type="protein sequence ID" value="WBW73697.1"/>
    <property type="molecule type" value="Genomic_DNA"/>
</dbReference>
<keyword evidence="12" id="KW-1185">Reference proteome</keyword>
<comment type="similarity">
    <text evidence="2">Belongs to the MDM31/MDM32 family.</text>
</comment>
<comment type="function">
    <text evidence="9">Involved in the organization of the mitochondrial membranes and the global structure of the mitochondria. Also required for mitochondrial distribution and mobility as well as for the maintenance of mitochondrial DNA nucleoids structures.</text>
</comment>
<evidence type="ECO:0000313" key="12">
    <source>
        <dbReference type="Proteomes" id="UP001212411"/>
    </source>
</evidence>
<evidence type="ECO:0000256" key="8">
    <source>
        <dbReference type="ARBA" id="ARBA00023136"/>
    </source>
</evidence>
<dbReference type="GO" id="GO:0007005">
    <property type="term" value="P:mitochondrion organization"/>
    <property type="evidence" value="ECO:0007669"/>
    <property type="project" value="InterPro"/>
</dbReference>
<dbReference type="GeneID" id="80876728"/>